<dbReference type="OrthoDB" id="9768004at2"/>
<protein>
    <submittedName>
        <fullName evidence="3">Sulfatase-modifying factor enzyme 1</fullName>
    </submittedName>
</protein>
<feature type="chain" id="PRO_5011531804" evidence="1">
    <location>
        <begin position="24"/>
        <end position="297"/>
    </location>
</feature>
<dbReference type="InterPro" id="IPR005532">
    <property type="entry name" value="SUMF_dom"/>
</dbReference>
<dbReference type="GO" id="GO:0120147">
    <property type="term" value="F:formylglycine-generating oxidase activity"/>
    <property type="evidence" value="ECO:0007669"/>
    <property type="project" value="TreeGrafter"/>
</dbReference>
<dbReference type="AlphaFoldDB" id="A0A1I0M7R4"/>
<feature type="signal peptide" evidence="1">
    <location>
        <begin position="1"/>
        <end position="23"/>
    </location>
</feature>
<organism evidence="3 4">
    <name type="scientific">Roseivirga pacifica</name>
    <dbReference type="NCBI Taxonomy" id="1267423"/>
    <lineage>
        <taxon>Bacteria</taxon>
        <taxon>Pseudomonadati</taxon>
        <taxon>Bacteroidota</taxon>
        <taxon>Cytophagia</taxon>
        <taxon>Cytophagales</taxon>
        <taxon>Roseivirgaceae</taxon>
        <taxon>Roseivirga</taxon>
    </lineage>
</organism>
<evidence type="ECO:0000259" key="2">
    <source>
        <dbReference type="Pfam" id="PF03781"/>
    </source>
</evidence>
<gene>
    <name evidence="3" type="ORF">SAMN05216290_0159</name>
</gene>
<evidence type="ECO:0000313" key="3">
    <source>
        <dbReference type="EMBL" id="SEV84525.1"/>
    </source>
</evidence>
<evidence type="ECO:0000256" key="1">
    <source>
        <dbReference type="SAM" id="SignalP"/>
    </source>
</evidence>
<dbReference type="EMBL" id="FOIR01000001">
    <property type="protein sequence ID" value="SEV84525.1"/>
    <property type="molecule type" value="Genomic_DNA"/>
</dbReference>
<dbReference type="InterPro" id="IPR042095">
    <property type="entry name" value="SUMF_sf"/>
</dbReference>
<dbReference type="PANTHER" id="PTHR23150">
    <property type="entry name" value="SULFATASE MODIFYING FACTOR 1, 2"/>
    <property type="match status" value="1"/>
</dbReference>
<dbReference type="GeneID" id="99984923"/>
<feature type="domain" description="Sulfatase-modifying factor enzyme-like" evidence="2">
    <location>
        <begin position="57"/>
        <end position="291"/>
    </location>
</feature>
<proteinExistence type="predicted"/>
<dbReference type="Proteomes" id="UP000199437">
    <property type="component" value="Unassembled WGS sequence"/>
</dbReference>
<sequence length="297" mass="33314">MTLNTKLASFSILVLFLATSAQAQIKKASKIPAVADKDYWAYIPEASQVKDGTKGTTVSNDAFYMAKFEVTNAMYNEFLMSLTGSEKQERMRKVSQTQLAFQNTERTAYGEHPGFANFPVVDVSLADAQAFAAWLTKIYHTIEKRPFKRVKFSLPNEQQWTVAAKGGQNTAVFPWGGPYLRNAKGQALCNYLRYPETAIVNYLDEEEYKVDVQQIAPEMANAARIASYPANNYGIYDMAGNVSELTTTNFIESREDITAKGGSFAQTGYWAQISTRQAFTKPNFYTGFRLVMEVIEE</sequence>
<keyword evidence="4" id="KW-1185">Reference proteome</keyword>
<keyword evidence="1" id="KW-0732">Signal</keyword>
<dbReference type="Gene3D" id="3.90.1580.10">
    <property type="entry name" value="paralog of FGE (formylglycine-generating enzyme)"/>
    <property type="match status" value="1"/>
</dbReference>
<dbReference type="RefSeq" id="WP_090256488.1">
    <property type="nucleotide sequence ID" value="NZ_FOIR01000001.1"/>
</dbReference>
<evidence type="ECO:0000313" key="4">
    <source>
        <dbReference type="Proteomes" id="UP000199437"/>
    </source>
</evidence>
<dbReference type="SUPFAM" id="SSF56436">
    <property type="entry name" value="C-type lectin-like"/>
    <property type="match status" value="1"/>
</dbReference>
<accession>A0A1I0M7R4</accession>
<dbReference type="PANTHER" id="PTHR23150:SF19">
    <property type="entry name" value="FORMYLGLYCINE-GENERATING ENZYME"/>
    <property type="match status" value="1"/>
</dbReference>
<dbReference type="STRING" id="1267423.SAMN05216290_0159"/>
<name>A0A1I0M7R4_9BACT</name>
<dbReference type="InterPro" id="IPR016187">
    <property type="entry name" value="CTDL_fold"/>
</dbReference>
<dbReference type="Pfam" id="PF03781">
    <property type="entry name" value="FGE-sulfatase"/>
    <property type="match status" value="1"/>
</dbReference>
<reference evidence="4" key="1">
    <citation type="submission" date="2016-10" db="EMBL/GenBank/DDBJ databases">
        <authorList>
            <person name="Varghese N."/>
            <person name="Submissions S."/>
        </authorList>
    </citation>
    <scope>NUCLEOTIDE SEQUENCE [LARGE SCALE GENOMIC DNA]</scope>
    <source>
        <strain evidence="4">CGMCC 1.12402</strain>
    </source>
</reference>
<dbReference type="InterPro" id="IPR051043">
    <property type="entry name" value="Sulfatase_Mod_Factor_Kinase"/>
</dbReference>